<dbReference type="EMBL" id="KN824333">
    <property type="protein sequence ID" value="KIM23717.1"/>
    <property type="molecule type" value="Genomic_DNA"/>
</dbReference>
<dbReference type="Proteomes" id="UP000054097">
    <property type="component" value="Unassembled WGS sequence"/>
</dbReference>
<evidence type="ECO:0008006" key="11">
    <source>
        <dbReference type="Google" id="ProtNLM"/>
    </source>
</evidence>
<keyword evidence="10" id="KW-1185">Reference proteome</keyword>
<feature type="region of interest" description="Disordered" evidence="8">
    <location>
        <begin position="17"/>
        <end position="79"/>
    </location>
</feature>
<name>A0A0C2X2P9_SERVB</name>
<dbReference type="PANTHER" id="PTHR14360">
    <property type="entry name" value="PROTEIN FMP32, MITOCHONDRIAL"/>
    <property type="match status" value="1"/>
</dbReference>
<dbReference type="HOGENOM" id="CLU_063518_1_0_1"/>
<feature type="compositionally biased region" description="Polar residues" evidence="8">
    <location>
        <begin position="59"/>
        <end position="79"/>
    </location>
</feature>
<keyword evidence="4" id="KW-1133">Transmembrane helix</keyword>
<dbReference type="Pfam" id="PF07798">
    <property type="entry name" value="CCDC90-like"/>
    <property type="match status" value="1"/>
</dbReference>
<dbReference type="InterPro" id="IPR024461">
    <property type="entry name" value="CCDC90-like"/>
</dbReference>
<evidence type="ECO:0000256" key="1">
    <source>
        <dbReference type="ARBA" id="ARBA00004173"/>
    </source>
</evidence>
<evidence type="ECO:0000256" key="7">
    <source>
        <dbReference type="ARBA" id="ARBA00023136"/>
    </source>
</evidence>
<accession>A0A0C2X2P9</accession>
<evidence type="ECO:0000313" key="9">
    <source>
        <dbReference type="EMBL" id="KIM23717.1"/>
    </source>
</evidence>
<keyword evidence="7" id="KW-0472">Membrane</keyword>
<sequence>MIPRISFRAVRCISSQATVSPGPPLQPPSGPSTAAGAAGPSSSTSSQHPHAQLEESQKLDQNAASGQTSTSGESDLGSTTGIPSNAILIRDPRLDSLPQITPFHTYNLFTALEKTFPTPVARTLMKSVRGLLVDRMLKIRRDALDVKDLDNQAYLFRAALSELRTEATLRTKNQSAVITTSISSLRRDLDRTDVKMKEDIGDLKHEIQMEMDNHRNESRANLKSTEIRMEDVLHRTTVTVGDIRTEIEQAKWDNTRRGVAIFASFVLFTIISMELKPSGKKSYPPKDAVEASDGIGVDPLSSTT</sequence>
<evidence type="ECO:0000256" key="6">
    <source>
        <dbReference type="ARBA" id="ARBA00023128"/>
    </source>
</evidence>
<protein>
    <recommendedName>
        <fullName evidence="11">DUF1640 domain-containing protein</fullName>
    </recommendedName>
</protein>
<evidence type="ECO:0000256" key="8">
    <source>
        <dbReference type="SAM" id="MobiDB-lite"/>
    </source>
</evidence>
<dbReference type="GO" id="GO:0016020">
    <property type="term" value="C:membrane"/>
    <property type="evidence" value="ECO:0007669"/>
    <property type="project" value="UniProtKB-SubCell"/>
</dbReference>
<organism evidence="9 10">
    <name type="scientific">Serendipita vermifera MAFF 305830</name>
    <dbReference type="NCBI Taxonomy" id="933852"/>
    <lineage>
        <taxon>Eukaryota</taxon>
        <taxon>Fungi</taxon>
        <taxon>Dikarya</taxon>
        <taxon>Basidiomycota</taxon>
        <taxon>Agaricomycotina</taxon>
        <taxon>Agaricomycetes</taxon>
        <taxon>Sebacinales</taxon>
        <taxon>Serendipitaceae</taxon>
        <taxon>Serendipita</taxon>
    </lineage>
</organism>
<feature type="compositionally biased region" description="Low complexity" evidence="8">
    <location>
        <begin position="31"/>
        <end position="50"/>
    </location>
</feature>
<comment type="subcellular location">
    <subcellularLocation>
        <location evidence="2">Membrane</location>
    </subcellularLocation>
    <subcellularLocation>
        <location evidence="1">Mitochondrion</location>
    </subcellularLocation>
</comment>
<dbReference type="GO" id="GO:0005739">
    <property type="term" value="C:mitochondrion"/>
    <property type="evidence" value="ECO:0007669"/>
    <property type="project" value="UniProtKB-SubCell"/>
</dbReference>
<evidence type="ECO:0000256" key="4">
    <source>
        <dbReference type="ARBA" id="ARBA00022989"/>
    </source>
</evidence>
<keyword evidence="6" id="KW-0496">Mitochondrion</keyword>
<reference evidence="9 10" key="1">
    <citation type="submission" date="2014-04" db="EMBL/GenBank/DDBJ databases">
        <authorList>
            <consortium name="DOE Joint Genome Institute"/>
            <person name="Kuo A."/>
            <person name="Zuccaro A."/>
            <person name="Kohler A."/>
            <person name="Nagy L.G."/>
            <person name="Floudas D."/>
            <person name="Copeland A."/>
            <person name="Barry K.W."/>
            <person name="Cichocki N."/>
            <person name="Veneault-Fourrey C."/>
            <person name="LaButti K."/>
            <person name="Lindquist E.A."/>
            <person name="Lipzen A."/>
            <person name="Lundell T."/>
            <person name="Morin E."/>
            <person name="Murat C."/>
            <person name="Sun H."/>
            <person name="Tunlid A."/>
            <person name="Henrissat B."/>
            <person name="Grigoriev I.V."/>
            <person name="Hibbett D.S."/>
            <person name="Martin F."/>
            <person name="Nordberg H.P."/>
            <person name="Cantor M.N."/>
            <person name="Hua S.X."/>
        </authorList>
    </citation>
    <scope>NUCLEOTIDE SEQUENCE [LARGE SCALE GENOMIC DNA]</scope>
    <source>
        <strain evidence="9 10">MAFF 305830</strain>
    </source>
</reference>
<evidence type="ECO:0000256" key="3">
    <source>
        <dbReference type="ARBA" id="ARBA00022692"/>
    </source>
</evidence>
<feature type="region of interest" description="Disordered" evidence="8">
    <location>
        <begin position="277"/>
        <end position="304"/>
    </location>
</feature>
<keyword evidence="5" id="KW-0175">Coiled coil</keyword>
<feature type="compositionally biased region" description="Pro residues" evidence="8">
    <location>
        <begin position="21"/>
        <end position="30"/>
    </location>
</feature>
<gene>
    <name evidence="9" type="ORF">M408DRAFT_332206</name>
</gene>
<dbReference type="PANTHER" id="PTHR14360:SF12">
    <property type="entry name" value="MOZ PROTEIN REPRESENTS A CHROMATIN-ASSOCIATED ACETYLTRANSFERASE"/>
    <property type="match status" value="1"/>
</dbReference>
<reference evidence="10" key="2">
    <citation type="submission" date="2015-01" db="EMBL/GenBank/DDBJ databases">
        <title>Evolutionary Origins and Diversification of the Mycorrhizal Mutualists.</title>
        <authorList>
            <consortium name="DOE Joint Genome Institute"/>
            <consortium name="Mycorrhizal Genomics Consortium"/>
            <person name="Kohler A."/>
            <person name="Kuo A."/>
            <person name="Nagy L.G."/>
            <person name="Floudas D."/>
            <person name="Copeland A."/>
            <person name="Barry K.W."/>
            <person name="Cichocki N."/>
            <person name="Veneault-Fourrey C."/>
            <person name="LaButti K."/>
            <person name="Lindquist E.A."/>
            <person name="Lipzen A."/>
            <person name="Lundell T."/>
            <person name="Morin E."/>
            <person name="Murat C."/>
            <person name="Riley R."/>
            <person name="Ohm R."/>
            <person name="Sun H."/>
            <person name="Tunlid A."/>
            <person name="Henrissat B."/>
            <person name="Grigoriev I.V."/>
            <person name="Hibbett D.S."/>
            <person name="Martin F."/>
        </authorList>
    </citation>
    <scope>NUCLEOTIDE SEQUENCE [LARGE SCALE GENOMIC DNA]</scope>
    <source>
        <strain evidence="10">MAFF 305830</strain>
    </source>
</reference>
<evidence type="ECO:0000256" key="5">
    <source>
        <dbReference type="ARBA" id="ARBA00023054"/>
    </source>
</evidence>
<dbReference type="AlphaFoldDB" id="A0A0C2X2P9"/>
<proteinExistence type="predicted"/>
<dbReference type="OrthoDB" id="1552at2759"/>
<dbReference type="STRING" id="933852.A0A0C2X2P9"/>
<keyword evidence="3" id="KW-0812">Transmembrane</keyword>
<evidence type="ECO:0000256" key="2">
    <source>
        <dbReference type="ARBA" id="ARBA00004370"/>
    </source>
</evidence>
<evidence type="ECO:0000313" key="10">
    <source>
        <dbReference type="Proteomes" id="UP000054097"/>
    </source>
</evidence>